<dbReference type="Proteomes" id="UP000681610">
    <property type="component" value="Unassembled WGS sequence"/>
</dbReference>
<protein>
    <submittedName>
        <fullName evidence="2">Glycosyltransferase</fullName>
    </submittedName>
</protein>
<keyword evidence="3" id="KW-1185">Reference proteome</keyword>
<evidence type="ECO:0000313" key="3">
    <source>
        <dbReference type="Proteomes" id="UP000681610"/>
    </source>
</evidence>
<dbReference type="EMBL" id="JAGDYP010000003">
    <property type="protein sequence ID" value="MBO1883930.1"/>
    <property type="molecule type" value="Genomic_DNA"/>
</dbReference>
<dbReference type="Pfam" id="PF00535">
    <property type="entry name" value="Glycos_transf_2"/>
    <property type="match status" value="1"/>
</dbReference>
<proteinExistence type="predicted"/>
<dbReference type="PANTHER" id="PTHR22916">
    <property type="entry name" value="GLYCOSYLTRANSFERASE"/>
    <property type="match status" value="1"/>
</dbReference>
<comment type="caution">
    <text evidence="2">The sequence shown here is derived from an EMBL/GenBank/DDBJ whole genome shotgun (WGS) entry which is preliminary data.</text>
</comment>
<sequence length="249" mass="28454">MKVSIVTPTYNSAKTIVDTILSVNKQDYANIEHIIIDGGSKDNTLELIRNTPNRVKKIISEPDKGIYDAMNKGVALATGDIVGILNSDDFYNSNDVIAKVVKTFQEGEYEGVYGDLEYVDARNTNRVLRYWESKAYKEGLFKKGWHPAHPTFFVKKEVYDKYGNFNLKYKIGADYEIMLRFIEKNRIKVAYIPETLVKMRVGGASNQSIKNIIKANIECYNAWKDNGLSILPFVFILKPLSKTLQYLRK</sequence>
<dbReference type="RefSeq" id="WP_208058501.1">
    <property type="nucleotide sequence ID" value="NZ_JAGDYP010000003.1"/>
</dbReference>
<dbReference type="CDD" id="cd06433">
    <property type="entry name" value="GT_2_WfgS_like"/>
    <property type="match status" value="1"/>
</dbReference>
<dbReference type="InterPro" id="IPR029044">
    <property type="entry name" value="Nucleotide-diphossugar_trans"/>
</dbReference>
<dbReference type="InterPro" id="IPR001173">
    <property type="entry name" value="Glyco_trans_2-like"/>
</dbReference>
<organism evidence="2 3">
    <name type="scientific">Capnocytophaga bilenii</name>
    <dbReference type="NCBI Taxonomy" id="2819369"/>
    <lineage>
        <taxon>Bacteria</taxon>
        <taxon>Pseudomonadati</taxon>
        <taxon>Bacteroidota</taxon>
        <taxon>Flavobacteriia</taxon>
        <taxon>Flavobacteriales</taxon>
        <taxon>Flavobacteriaceae</taxon>
        <taxon>Capnocytophaga</taxon>
    </lineage>
</organism>
<dbReference type="PANTHER" id="PTHR22916:SF3">
    <property type="entry name" value="UDP-GLCNAC:BETAGAL BETA-1,3-N-ACETYLGLUCOSAMINYLTRANSFERASE-LIKE PROTEIN 1"/>
    <property type="match status" value="1"/>
</dbReference>
<feature type="domain" description="Glycosyltransferase 2-like" evidence="1">
    <location>
        <begin position="4"/>
        <end position="149"/>
    </location>
</feature>
<accession>A0ABS3PXE0</accession>
<evidence type="ECO:0000259" key="1">
    <source>
        <dbReference type="Pfam" id="PF00535"/>
    </source>
</evidence>
<dbReference type="SUPFAM" id="SSF53448">
    <property type="entry name" value="Nucleotide-diphospho-sugar transferases"/>
    <property type="match status" value="1"/>
</dbReference>
<name>A0ABS3PXE0_9FLAO</name>
<reference evidence="2 3" key="1">
    <citation type="submission" date="2021-03" db="EMBL/GenBank/DDBJ databases">
        <title>Isolation and description of Capnocytophaga bilenii sp. nov., a novel Capnocytophaga species, isolated from a gingivitis subject.</title>
        <authorList>
            <person name="Antezack A."/>
            <person name="Monnet-Corti V."/>
            <person name="La Scola B."/>
        </authorList>
    </citation>
    <scope>NUCLEOTIDE SEQUENCE [LARGE SCALE GENOMIC DNA]</scope>
    <source>
        <strain evidence="2 3">Marseille-Q4570</strain>
    </source>
</reference>
<gene>
    <name evidence="2" type="ORF">J4N46_05760</name>
</gene>
<evidence type="ECO:0000313" key="2">
    <source>
        <dbReference type="EMBL" id="MBO1883930.1"/>
    </source>
</evidence>
<dbReference type="Gene3D" id="3.90.550.10">
    <property type="entry name" value="Spore Coat Polysaccharide Biosynthesis Protein SpsA, Chain A"/>
    <property type="match status" value="1"/>
</dbReference>